<evidence type="ECO:0000256" key="2">
    <source>
        <dbReference type="ARBA" id="ARBA00023015"/>
    </source>
</evidence>
<dbReference type="AlphaFoldDB" id="A0A8F1NNM4"/>
<dbReference type="GO" id="GO:0043565">
    <property type="term" value="F:sequence-specific DNA binding"/>
    <property type="evidence" value="ECO:0007669"/>
    <property type="project" value="InterPro"/>
</dbReference>
<dbReference type="Pfam" id="PF03106">
    <property type="entry name" value="WRKY"/>
    <property type="match status" value="1"/>
</dbReference>
<dbReference type="Gene3D" id="2.20.25.80">
    <property type="entry name" value="WRKY domain"/>
    <property type="match status" value="1"/>
</dbReference>
<evidence type="ECO:0000313" key="8">
    <source>
        <dbReference type="EMBL" id="QWQ79439.1"/>
    </source>
</evidence>
<feature type="compositionally biased region" description="Polar residues" evidence="6">
    <location>
        <begin position="253"/>
        <end position="263"/>
    </location>
</feature>
<keyword evidence="3" id="KW-0238">DNA-binding</keyword>
<keyword evidence="4" id="KW-0804">Transcription</keyword>
<evidence type="ECO:0000256" key="3">
    <source>
        <dbReference type="ARBA" id="ARBA00023125"/>
    </source>
</evidence>
<evidence type="ECO:0000256" key="1">
    <source>
        <dbReference type="ARBA" id="ARBA00004123"/>
    </source>
</evidence>
<dbReference type="SMART" id="SM00774">
    <property type="entry name" value="WRKY"/>
    <property type="match status" value="1"/>
</dbReference>
<dbReference type="InterPro" id="IPR003657">
    <property type="entry name" value="WRKY_dom"/>
</dbReference>
<reference evidence="8" key="1">
    <citation type="submission" date="2020-12" db="EMBL/GenBank/DDBJ databases">
        <authorList>
            <person name="Wang Y."/>
        </authorList>
    </citation>
    <scope>NUCLEOTIDE SEQUENCE</scope>
</reference>
<accession>A0A8F1NNM4</accession>
<feature type="region of interest" description="Disordered" evidence="6">
    <location>
        <begin position="78"/>
        <end position="97"/>
    </location>
</feature>
<sequence length="493" mass="54458">MECCWPENLPSKPKRAIDQLIEGHQLATQLRSLLSNSLGDDESTLPPAKDLLLKILNSFQNSLMILNSDNPDHELMSPIPTKTHGTKSESSEGSCRSISTLKDRRGCYKRRKNTQTWTKDTATLMDDGHAWRKYGQKVILNAKFPRHYYRCTHKFDQGCQATKHVQRIQEEPQKHRTTYIGQHSCRTFLKAPELILHEDPSDPTTTDSSILLSFDNTISNKQDSHFLISSFQSIKQERKEEKPAIRSDDIITHTHNQSSSSDYLLSPDRTPDLDPFGHMPVLSESDNGDVISGVIVPPVDFDDDPLPRSDYPSPSYLHLPCLGVTTHPLPSISPRLASISDPFSTPSSFPASQFVSPSSSRISSPLSSLNVNTGNNSVDVLFSDRDTHDCSISLKDNVRPLSHYPAVTTHPLPSISPQLASISDLISDPFSTPSSFPASQFVSPSSSRISSPLSSLNGDEARCIPLLVKMLEAKSNSVSKVASQAISSLMILS</sequence>
<keyword evidence="2" id="KW-0805">Transcription regulation</keyword>
<name>A0A8F1NNM4_9ROSI</name>
<evidence type="ECO:0000256" key="4">
    <source>
        <dbReference type="ARBA" id="ARBA00023163"/>
    </source>
</evidence>
<comment type="subcellular location">
    <subcellularLocation>
        <location evidence="1">Nucleus</location>
    </subcellularLocation>
</comment>
<dbReference type="PANTHER" id="PTHR31282">
    <property type="entry name" value="WRKY TRANSCRIPTION FACTOR 21-RELATED"/>
    <property type="match status" value="1"/>
</dbReference>
<dbReference type="PROSITE" id="PS50811">
    <property type="entry name" value="WRKY"/>
    <property type="match status" value="1"/>
</dbReference>
<dbReference type="GO" id="GO:0005634">
    <property type="term" value="C:nucleus"/>
    <property type="evidence" value="ECO:0007669"/>
    <property type="project" value="UniProtKB-SubCell"/>
</dbReference>
<evidence type="ECO:0000256" key="6">
    <source>
        <dbReference type="SAM" id="MobiDB-lite"/>
    </source>
</evidence>
<dbReference type="InterPro" id="IPR044810">
    <property type="entry name" value="WRKY_plant"/>
</dbReference>
<keyword evidence="5" id="KW-0539">Nucleus</keyword>
<evidence type="ECO:0000259" key="7">
    <source>
        <dbReference type="PROSITE" id="PS50811"/>
    </source>
</evidence>
<dbReference type="EMBL" id="MW424443">
    <property type="protein sequence ID" value="QWQ79439.1"/>
    <property type="molecule type" value="mRNA"/>
</dbReference>
<proteinExistence type="evidence at transcript level"/>
<dbReference type="SUPFAM" id="SSF118290">
    <property type="entry name" value="WRKY DNA-binding domain"/>
    <property type="match status" value="1"/>
</dbReference>
<feature type="compositionally biased region" description="Basic and acidic residues" evidence="6">
    <location>
        <begin position="238"/>
        <end position="252"/>
    </location>
</feature>
<dbReference type="InterPro" id="IPR036576">
    <property type="entry name" value="WRKY_dom_sf"/>
</dbReference>
<protein>
    <submittedName>
        <fullName evidence="8">WRKY17</fullName>
    </submittedName>
</protein>
<feature type="domain" description="WRKY" evidence="7">
    <location>
        <begin position="120"/>
        <end position="184"/>
    </location>
</feature>
<evidence type="ECO:0000256" key="5">
    <source>
        <dbReference type="ARBA" id="ARBA00023242"/>
    </source>
</evidence>
<dbReference type="GO" id="GO:0003700">
    <property type="term" value="F:DNA-binding transcription factor activity"/>
    <property type="evidence" value="ECO:0007669"/>
    <property type="project" value="InterPro"/>
</dbReference>
<organism evidence="8">
    <name type="scientific">Juglans sigillata</name>
    <dbReference type="NCBI Taxonomy" id="224355"/>
    <lineage>
        <taxon>Eukaryota</taxon>
        <taxon>Viridiplantae</taxon>
        <taxon>Streptophyta</taxon>
        <taxon>Embryophyta</taxon>
        <taxon>Tracheophyta</taxon>
        <taxon>Spermatophyta</taxon>
        <taxon>Magnoliopsida</taxon>
        <taxon>eudicotyledons</taxon>
        <taxon>Gunneridae</taxon>
        <taxon>Pentapetalae</taxon>
        <taxon>rosids</taxon>
        <taxon>fabids</taxon>
        <taxon>Fagales</taxon>
        <taxon>Juglandaceae</taxon>
        <taxon>Juglans</taxon>
    </lineage>
</organism>
<feature type="region of interest" description="Disordered" evidence="6">
    <location>
        <begin position="238"/>
        <end position="265"/>
    </location>
</feature>